<proteinExistence type="predicted"/>
<evidence type="ECO:0008006" key="2">
    <source>
        <dbReference type="Google" id="ProtNLM"/>
    </source>
</evidence>
<accession>A0A177AJT5</accession>
<dbReference type="EMBL" id="KV441387">
    <property type="protein sequence ID" value="OAF62318.2"/>
    <property type="molecule type" value="Genomic_DNA"/>
</dbReference>
<dbReference type="AlphaFoldDB" id="A0A177AJT5"/>
<gene>
    <name evidence="1" type="ORF">VC83_01308</name>
</gene>
<dbReference type="GeneID" id="36284399"/>
<protein>
    <recommendedName>
        <fullName evidence="2">F-box domain-containing protein</fullName>
    </recommendedName>
</protein>
<evidence type="ECO:0000313" key="1">
    <source>
        <dbReference type="EMBL" id="OAF62318.2"/>
    </source>
</evidence>
<reference evidence="1" key="1">
    <citation type="submission" date="2016-03" db="EMBL/GenBank/DDBJ databases">
        <title>Updated assembly of Pseudogymnoascus destructans, the fungus causing white-nose syndrome of bats.</title>
        <authorList>
            <person name="Palmer J.M."/>
            <person name="Drees K.P."/>
            <person name="Foster J.T."/>
            <person name="Lindner D.L."/>
        </authorList>
    </citation>
    <scope>NUCLEOTIDE SEQUENCE [LARGE SCALE GENOMIC DNA]</scope>
    <source>
        <strain evidence="1">20631-21</strain>
    </source>
</reference>
<dbReference type="OrthoDB" id="3439583at2759"/>
<dbReference type="RefSeq" id="XP_024327590.1">
    <property type="nucleotide sequence ID" value="XM_024464991.1"/>
</dbReference>
<organism evidence="1">
    <name type="scientific">Pseudogymnoascus destructans</name>
    <dbReference type="NCBI Taxonomy" id="655981"/>
    <lineage>
        <taxon>Eukaryota</taxon>
        <taxon>Fungi</taxon>
        <taxon>Dikarya</taxon>
        <taxon>Ascomycota</taxon>
        <taxon>Pezizomycotina</taxon>
        <taxon>Leotiomycetes</taxon>
        <taxon>Thelebolales</taxon>
        <taxon>Thelebolaceae</taxon>
        <taxon>Pseudogymnoascus</taxon>
    </lineage>
</organism>
<sequence length="129" mass="14453">MEILIAIFKEVDDIDQLALAVSCKHLLQVFTLVSLKTSIWLKDILVRLLSPTTNARKICSVCTLYRPTGKSVSVAHNTVCIVVAFFVAEVHSAVPAFMRNIPFWNVAEVGNKPCSYHSYHSTCQKPIKY</sequence>
<dbReference type="VEuPathDB" id="FungiDB:GMDG_07816"/>
<dbReference type="Proteomes" id="UP000077154">
    <property type="component" value="Unassembled WGS sequence"/>
</dbReference>
<name>A0A177AJT5_9PEZI</name>